<keyword evidence="2" id="KW-1185">Reference proteome</keyword>
<accession>A0ABW9RRM4</accession>
<protein>
    <recommendedName>
        <fullName evidence="3">T9SS C-terminal target domain-containing protein</fullName>
    </recommendedName>
</protein>
<sequence length="109" mass="12147">MRFKEKSIVVIIFLTSFIFLGFVQSNQESCSSIIVRAKTSSIDPGLAKGEVIIEVENAQKPISYLFYDKNQKALSDDVTNNHVSGLKSGKYFVSIIDNSGCMRTVEFTI</sequence>
<proteinExistence type="predicted"/>
<organism evidence="1 2">
    <name type="scientific">Fulvivirga kasyanovii</name>
    <dbReference type="NCBI Taxonomy" id="396812"/>
    <lineage>
        <taxon>Bacteria</taxon>
        <taxon>Pseudomonadati</taxon>
        <taxon>Bacteroidota</taxon>
        <taxon>Cytophagia</taxon>
        <taxon>Cytophagales</taxon>
        <taxon>Fulvivirgaceae</taxon>
        <taxon>Fulvivirga</taxon>
    </lineage>
</organism>
<dbReference type="RefSeq" id="WP_155173363.1">
    <property type="nucleotide sequence ID" value="NZ_BAAAFL010000008.1"/>
</dbReference>
<name>A0ABW9RRM4_9BACT</name>
<dbReference type="Proteomes" id="UP000798808">
    <property type="component" value="Unassembled WGS sequence"/>
</dbReference>
<comment type="caution">
    <text evidence="1">The sequence shown here is derived from an EMBL/GenBank/DDBJ whole genome shotgun (WGS) entry which is preliminary data.</text>
</comment>
<gene>
    <name evidence="1" type="ORF">E1163_15445</name>
</gene>
<evidence type="ECO:0008006" key="3">
    <source>
        <dbReference type="Google" id="ProtNLM"/>
    </source>
</evidence>
<reference evidence="1 2" key="1">
    <citation type="submission" date="2019-02" db="EMBL/GenBank/DDBJ databases">
        <authorList>
            <person name="Goldberg S.R."/>
            <person name="Haltli B.A."/>
            <person name="Correa H."/>
            <person name="Russell K.G."/>
        </authorList>
    </citation>
    <scope>NUCLEOTIDE SEQUENCE [LARGE SCALE GENOMIC DNA]</scope>
    <source>
        <strain evidence="1 2">JCM 16186</strain>
    </source>
</reference>
<evidence type="ECO:0000313" key="1">
    <source>
        <dbReference type="EMBL" id="MTI26351.1"/>
    </source>
</evidence>
<dbReference type="EMBL" id="SMLW01000577">
    <property type="protein sequence ID" value="MTI26351.1"/>
    <property type="molecule type" value="Genomic_DNA"/>
</dbReference>
<evidence type="ECO:0000313" key="2">
    <source>
        <dbReference type="Proteomes" id="UP000798808"/>
    </source>
</evidence>